<organism evidence="2 3">
    <name type="scientific">Actinoalloteichus caeruleus DSM 43889</name>
    <dbReference type="NCBI Taxonomy" id="1120930"/>
    <lineage>
        <taxon>Bacteria</taxon>
        <taxon>Bacillati</taxon>
        <taxon>Actinomycetota</taxon>
        <taxon>Actinomycetes</taxon>
        <taxon>Pseudonocardiales</taxon>
        <taxon>Pseudonocardiaceae</taxon>
        <taxon>Actinoalloteichus</taxon>
        <taxon>Actinoalloteichus cyanogriseus</taxon>
    </lineage>
</organism>
<accession>A0ABT1JBS8</accession>
<feature type="transmembrane region" description="Helical" evidence="1">
    <location>
        <begin position="46"/>
        <end position="69"/>
    </location>
</feature>
<proteinExistence type="predicted"/>
<keyword evidence="1" id="KW-1133">Transmembrane helix</keyword>
<keyword evidence="3" id="KW-1185">Reference proteome</keyword>
<evidence type="ECO:0000313" key="2">
    <source>
        <dbReference type="EMBL" id="MCP2329952.1"/>
    </source>
</evidence>
<feature type="transmembrane region" description="Helical" evidence="1">
    <location>
        <begin position="104"/>
        <end position="131"/>
    </location>
</feature>
<name>A0ABT1JBS8_ACTCY</name>
<feature type="transmembrane region" description="Helical" evidence="1">
    <location>
        <begin position="76"/>
        <end position="98"/>
    </location>
</feature>
<dbReference type="Proteomes" id="UP000791080">
    <property type="component" value="Unassembled WGS sequence"/>
</dbReference>
<gene>
    <name evidence="2" type="ORF">G443_000222</name>
</gene>
<keyword evidence="1" id="KW-0472">Membrane</keyword>
<dbReference type="EMBL" id="AUBJ02000001">
    <property type="protein sequence ID" value="MCP2329952.1"/>
    <property type="molecule type" value="Genomic_DNA"/>
</dbReference>
<reference evidence="2 3" key="1">
    <citation type="submission" date="2013-07" db="EMBL/GenBank/DDBJ databases">
        <authorList>
            <consortium name="DOE Joint Genome Institute"/>
            <person name="Reeve W."/>
            <person name="Huntemann M."/>
            <person name="Han J."/>
            <person name="Chen A."/>
            <person name="Kyrpides N."/>
            <person name="Mavromatis K."/>
            <person name="Markowitz V."/>
            <person name="Palaniappan K."/>
            <person name="Ivanova N."/>
            <person name="Schaumberg A."/>
            <person name="Pati A."/>
            <person name="Liolios K."/>
            <person name="Nordberg H.P."/>
            <person name="Cantor M.N."/>
            <person name="Hua S.X."/>
            <person name="Woyke T."/>
        </authorList>
    </citation>
    <scope>NUCLEOTIDE SEQUENCE [LARGE SCALE GENOMIC DNA]</scope>
    <source>
        <strain evidence="2 3">DSM 43889</strain>
    </source>
</reference>
<comment type="caution">
    <text evidence="2">The sequence shown here is derived from an EMBL/GenBank/DDBJ whole genome shotgun (WGS) entry which is preliminary data.</text>
</comment>
<reference evidence="2 3" key="2">
    <citation type="submission" date="2022-06" db="EMBL/GenBank/DDBJ databases">
        <title>Genomic Encyclopedia of Type Strains, Phase I: the one thousand microbial genomes (KMG-I) project.</title>
        <authorList>
            <person name="Kyrpides N."/>
        </authorList>
    </citation>
    <scope>NUCLEOTIDE SEQUENCE [LARGE SCALE GENOMIC DNA]</scope>
    <source>
        <strain evidence="2 3">DSM 43889</strain>
    </source>
</reference>
<evidence type="ECO:0000313" key="3">
    <source>
        <dbReference type="Proteomes" id="UP000791080"/>
    </source>
</evidence>
<evidence type="ECO:0000256" key="1">
    <source>
        <dbReference type="SAM" id="Phobius"/>
    </source>
</evidence>
<keyword evidence="1" id="KW-0812">Transmembrane</keyword>
<protein>
    <submittedName>
        <fullName evidence="2">Uncharacterized protein</fullName>
    </submittedName>
</protein>
<sequence>MVSGAGLVVAVVGTFLPWLRSGSTYRDSHQTVGVLRRFGLVEGTPVEYLLPGWPMLVPLAAAILLLHLAGWSRTGAALGVVFSLLAGTVGVIASVQGITSAGLITVMALGPVTTALGAVVVLIGSLGALVVHRTTFHRQQEK</sequence>